<keyword evidence="1" id="KW-1133">Transmembrane helix</keyword>
<keyword evidence="1" id="KW-0812">Transmembrane</keyword>
<dbReference type="EMBL" id="MH460879">
    <property type="protein sequence ID" value="AXH01645.1"/>
    <property type="molecule type" value="Genomic_DNA"/>
</dbReference>
<name>A0A345IP73_SERMA</name>
<evidence type="ECO:0000256" key="1">
    <source>
        <dbReference type="SAM" id="Phobius"/>
    </source>
</evidence>
<proteinExistence type="predicted"/>
<dbReference type="AlphaFoldDB" id="A0A345IP73"/>
<reference evidence="2" key="1">
    <citation type="submission" date="2018-06" db="EMBL/GenBank/DDBJ databases">
        <title>SME-4 producing Serratia marcescens from Argentina and comparison with genomes of other SME-producers.</title>
        <authorList>
            <person name="Dabos L."/>
            <person name="Patino Navarrete R."/>
            <person name="Naas T."/>
        </authorList>
    </citation>
    <scope>NUCLEOTIDE SEQUENCE</scope>
    <source>
        <strain evidence="2">Aw</strain>
    </source>
</reference>
<protein>
    <submittedName>
        <fullName evidence="2">Uncharacterized protein</fullName>
    </submittedName>
</protein>
<organism evidence="2">
    <name type="scientific">Serratia marcescens</name>
    <dbReference type="NCBI Taxonomy" id="615"/>
    <lineage>
        <taxon>Bacteria</taxon>
        <taxon>Pseudomonadati</taxon>
        <taxon>Pseudomonadota</taxon>
        <taxon>Gammaproteobacteria</taxon>
        <taxon>Enterobacterales</taxon>
        <taxon>Yersiniaceae</taxon>
        <taxon>Serratia</taxon>
    </lineage>
</organism>
<feature type="transmembrane region" description="Helical" evidence="1">
    <location>
        <begin position="6"/>
        <end position="25"/>
    </location>
</feature>
<evidence type="ECO:0000313" key="2">
    <source>
        <dbReference type="EMBL" id="AXH01645.1"/>
    </source>
</evidence>
<keyword evidence="1" id="KW-0472">Membrane</keyword>
<sequence length="43" mass="5044">METFNYLILLMVNGFGFSCLHLATARRFFHRSLGRDAQRNLLI</sequence>
<accession>A0A345IP73</accession>